<organism evidence="3 4">
    <name type="scientific">Nocardia pulmonis</name>
    <dbReference type="NCBI Taxonomy" id="2951408"/>
    <lineage>
        <taxon>Bacteria</taxon>
        <taxon>Bacillati</taxon>
        <taxon>Actinomycetota</taxon>
        <taxon>Actinomycetes</taxon>
        <taxon>Mycobacteriales</taxon>
        <taxon>Nocardiaceae</taxon>
        <taxon>Nocardia</taxon>
    </lineage>
</organism>
<dbReference type="PANTHER" id="PTHR33371:SF18">
    <property type="entry name" value="MCE-FAMILY PROTEIN MCE3C"/>
    <property type="match status" value="1"/>
</dbReference>
<sequence length="348" mass="37880">MRHFRFRLPRRLESMDRGWLGALSLATLAVVVAATTVVSTLHLGRTRYTAEFLQAAGIRGGEEVTVAGVPVGTVEGARLAGDRVVVTMTIDSGVRLGAQTTAAIALTTVLGSRAVTLRPAGPAGLPDRRIPLAQTTVPYDLQRVLHDSTTTFEQVDADRFATSMQTLARQLRDTPSVLPQALANVENLARVLAERRGQISALLRNTAQVATLFGQQQTELGVLIEQGRDLVRELVSRRDAVVRLLNAATTLITTTHDILDAHRPDIDQLLSNIRQLTAMVGDHDALLRNLLQAMPLATRNVANATGTGPFLDFLLPGGLLIDSWLCAITEAAKQNNWSEHFQYFEDCR</sequence>
<dbReference type="RefSeq" id="WP_251909415.1">
    <property type="nucleotide sequence ID" value="NZ_JAMRXG010000001.1"/>
</dbReference>
<dbReference type="Pfam" id="PF11887">
    <property type="entry name" value="Mce4_CUP1"/>
    <property type="match status" value="1"/>
</dbReference>
<dbReference type="AlphaFoldDB" id="A0A9X2IVK6"/>
<dbReference type="InterPro" id="IPR005693">
    <property type="entry name" value="Mce"/>
</dbReference>
<keyword evidence="4" id="KW-1185">Reference proteome</keyword>
<comment type="caution">
    <text evidence="3">The sequence shown here is derived from an EMBL/GenBank/DDBJ whole genome shotgun (WGS) entry which is preliminary data.</text>
</comment>
<dbReference type="PANTHER" id="PTHR33371">
    <property type="entry name" value="INTERMEMBRANE PHOSPHOLIPID TRANSPORT SYSTEM BINDING PROTEIN MLAD-RELATED"/>
    <property type="match status" value="1"/>
</dbReference>
<evidence type="ECO:0000259" key="2">
    <source>
        <dbReference type="Pfam" id="PF11887"/>
    </source>
</evidence>
<dbReference type="InterPro" id="IPR024516">
    <property type="entry name" value="Mce_C"/>
</dbReference>
<protein>
    <submittedName>
        <fullName evidence="3">MCE family protein</fullName>
    </submittedName>
</protein>
<dbReference type="EMBL" id="JAMRXG010000001">
    <property type="protein sequence ID" value="MCM6772569.1"/>
    <property type="molecule type" value="Genomic_DNA"/>
</dbReference>
<feature type="domain" description="Mce/MlaD" evidence="1">
    <location>
        <begin position="46"/>
        <end position="119"/>
    </location>
</feature>
<evidence type="ECO:0000259" key="1">
    <source>
        <dbReference type="Pfam" id="PF02470"/>
    </source>
</evidence>
<dbReference type="Proteomes" id="UP001139157">
    <property type="component" value="Unassembled WGS sequence"/>
</dbReference>
<proteinExistence type="predicted"/>
<reference evidence="3" key="1">
    <citation type="submission" date="2022-06" db="EMBL/GenBank/DDBJ databases">
        <title>Novel species in genus nocardia.</title>
        <authorList>
            <person name="Li F."/>
        </authorList>
    </citation>
    <scope>NUCLEOTIDE SEQUENCE</scope>
    <source>
        <strain evidence="3">CDC141</strain>
    </source>
</reference>
<dbReference type="NCBIfam" id="TIGR00996">
    <property type="entry name" value="Mtu_fam_mce"/>
    <property type="match status" value="1"/>
</dbReference>
<name>A0A9X2IVK6_9NOCA</name>
<feature type="domain" description="Mammalian cell entry C-terminal" evidence="2">
    <location>
        <begin position="129"/>
        <end position="307"/>
    </location>
</feature>
<evidence type="ECO:0000313" key="4">
    <source>
        <dbReference type="Proteomes" id="UP001139157"/>
    </source>
</evidence>
<dbReference type="InterPro" id="IPR003399">
    <property type="entry name" value="Mce/MlaD"/>
</dbReference>
<dbReference type="Pfam" id="PF02470">
    <property type="entry name" value="MlaD"/>
    <property type="match status" value="1"/>
</dbReference>
<dbReference type="InterPro" id="IPR052336">
    <property type="entry name" value="MlaD_Phospholipid_Transporter"/>
</dbReference>
<accession>A0A9X2IVK6</accession>
<gene>
    <name evidence="3" type="ORF">NDR86_03660</name>
</gene>
<evidence type="ECO:0000313" key="3">
    <source>
        <dbReference type="EMBL" id="MCM6772569.1"/>
    </source>
</evidence>
<dbReference type="GO" id="GO:0005576">
    <property type="term" value="C:extracellular region"/>
    <property type="evidence" value="ECO:0007669"/>
    <property type="project" value="TreeGrafter"/>
</dbReference>